<dbReference type="SUPFAM" id="SSF53850">
    <property type="entry name" value="Periplasmic binding protein-like II"/>
    <property type="match status" value="1"/>
</dbReference>
<dbReference type="PROSITE" id="PS51257">
    <property type="entry name" value="PROKAR_LIPOPROTEIN"/>
    <property type="match status" value="1"/>
</dbReference>
<evidence type="ECO:0000256" key="6">
    <source>
        <dbReference type="ARBA" id="ARBA00023288"/>
    </source>
</evidence>
<evidence type="ECO:0000256" key="7">
    <source>
        <dbReference type="PIRSR" id="PIRSR002854-1"/>
    </source>
</evidence>
<comment type="subcellular location">
    <subcellularLocation>
        <location evidence="1">Membrane</location>
        <topology evidence="1">Lipid-anchor</topology>
    </subcellularLocation>
</comment>
<evidence type="ECO:0000256" key="4">
    <source>
        <dbReference type="ARBA" id="ARBA00023136"/>
    </source>
</evidence>
<dbReference type="AlphaFoldDB" id="A0A942UXJ0"/>
<comment type="similarity">
    <text evidence="2">Belongs to the NlpA lipoprotein family.</text>
</comment>
<comment type="caution">
    <text evidence="9">The sequence shown here is derived from an EMBL/GenBank/DDBJ whole genome shotgun (WGS) entry which is preliminary data.</text>
</comment>
<evidence type="ECO:0000313" key="10">
    <source>
        <dbReference type="Proteomes" id="UP000724672"/>
    </source>
</evidence>
<dbReference type="Pfam" id="PF03180">
    <property type="entry name" value="Lipoprotein_9"/>
    <property type="match status" value="1"/>
</dbReference>
<feature type="signal peptide" evidence="8">
    <location>
        <begin position="1"/>
        <end position="18"/>
    </location>
</feature>
<feature type="lipid moiety-binding region" description="S-diacylglycerol cysteine" evidence="7">
    <location>
        <position position="19"/>
    </location>
</feature>
<dbReference type="GO" id="GO:0016020">
    <property type="term" value="C:membrane"/>
    <property type="evidence" value="ECO:0007669"/>
    <property type="project" value="UniProtKB-SubCell"/>
</dbReference>
<evidence type="ECO:0000313" key="9">
    <source>
        <dbReference type="EMBL" id="MBS4537447.1"/>
    </source>
</evidence>
<dbReference type="NCBIfam" id="TIGR00363">
    <property type="entry name" value="MetQ/NlpA family lipoprotein"/>
    <property type="match status" value="1"/>
</dbReference>
<evidence type="ECO:0000256" key="2">
    <source>
        <dbReference type="ARBA" id="ARBA00008973"/>
    </source>
</evidence>
<dbReference type="PANTHER" id="PTHR30429">
    <property type="entry name" value="D-METHIONINE-BINDING LIPOPROTEIN METQ"/>
    <property type="match status" value="1"/>
</dbReference>
<accession>A0A942UXJ0</accession>
<name>A0A942UXJ0_9FIRM</name>
<evidence type="ECO:0000256" key="8">
    <source>
        <dbReference type="SAM" id="SignalP"/>
    </source>
</evidence>
<evidence type="ECO:0000256" key="5">
    <source>
        <dbReference type="ARBA" id="ARBA00023139"/>
    </source>
</evidence>
<feature type="chain" id="PRO_5039176288" evidence="8">
    <location>
        <begin position="19"/>
        <end position="264"/>
    </location>
</feature>
<dbReference type="Proteomes" id="UP000724672">
    <property type="component" value="Unassembled WGS sequence"/>
</dbReference>
<dbReference type="EMBL" id="WSFT01000016">
    <property type="protein sequence ID" value="MBS4537447.1"/>
    <property type="molecule type" value="Genomic_DNA"/>
</dbReference>
<dbReference type="Gene3D" id="3.40.190.10">
    <property type="entry name" value="Periplasmic binding protein-like II"/>
    <property type="match status" value="2"/>
</dbReference>
<dbReference type="CDD" id="cd13597">
    <property type="entry name" value="PBP2_lipoprotein_Tp32"/>
    <property type="match status" value="1"/>
</dbReference>
<dbReference type="PIRSF" id="PIRSF002854">
    <property type="entry name" value="MetQ"/>
    <property type="match status" value="1"/>
</dbReference>
<evidence type="ECO:0000256" key="3">
    <source>
        <dbReference type="ARBA" id="ARBA00022729"/>
    </source>
</evidence>
<keyword evidence="10" id="KW-1185">Reference proteome</keyword>
<evidence type="ECO:0000256" key="1">
    <source>
        <dbReference type="ARBA" id="ARBA00004635"/>
    </source>
</evidence>
<keyword evidence="6" id="KW-0449">Lipoprotein</keyword>
<proteinExistence type="inferred from homology"/>
<organism evidence="9 10">
    <name type="scientific">Anaeromonas frigoriresistens</name>
    <dbReference type="NCBI Taxonomy" id="2683708"/>
    <lineage>
        <taxon>Bacteria</taxon>
        <taxon>Bacillati</taxon>
        <taxon>Bacillota</taxon>
        <taxon>Tissierellia</taxon>
        <taxon>Tissierellales</taxon>
        <taxon>Thermohalobacteraceae</taxon>
        <taxon>Anaeromonas</taxon>
    </lineage>
</organism>
<sequence>MKKIIFILLIILSIVFTGCNDEQSSDNTLKVGATPIPHGEILEIVKDNLAEEGITLEIIEFTDYVKPNLALSEGEIDANFFQHVPYLENFNKNNNTDIVSLGQIHLEPLGIYSNTIKEIKDLKKESSIAIPNDPTNGGRALMLLEKNGLIKLDKNAGLLATEKDVTHNPKNLQFKALEAAQIPRSLDDVDLAIINGNYALEANLTPTEDALIIEEKDSPYANIIAIRKADENKENLKLLLKVLQSKEVEEFIAKKYNGSVIPGF</sequence>
<protein>
    <submittedName>
        <fullName evidence="9">MetQ/NlpA family ABC transporter substrate-binding protein</fullName>
    </submittedName>
</protein>
<keyword evidence="4" id="KW-0472">Membrane</keyword>
<dbReference type="RefSeq" id="WP_203365375.1">
    <property type="nucleotide sequence ID" value="NZ_WSFT01000016.1"/>
</dbReference>
<dbReference type="PANTHER" id="PTHR30429:SF0">
    <property type="entry name" value="METHIONINE-BINDING LIPOPROTEIN METQ"/>
    <property type="match status" value="1"/>
</dbReference>
<dbReference type="InterPro" id="IPR004872">
    <property type="entry name" value="Lipoprotein_NlpA"/>
</dbReference>
<gene>
    <name evidence="9" type="ORF">GOQ27_03175</name>
</gene>
<reference evidence="9" key="1">
    <citation type="submission" date="2019-12" db="EMBL/GenBank/DDBJ databases">
        <title>Clostridiaceae gen. nov. sp. nov., isolated from sediment in Xinjiang, China.</title>
        <authorList>
            <person name="Zhang R."/>
        </authorList>
    </citation>
    <scope>NUCLEOTIDE SEQUENCE</scope>
    <source>
        <strain evidence="9">D2Q-11</strain>
    </source>
</reference>
<keyword evidence="5" id="KW-0564">Palmitate</keyword>
<keyword evidence="3 8" id="KW-0732">Signal</keyword>